<dbReference type="eggNOG" id="COG5393">
    <property type="taxonomic scope" value="Bacteria"/>
</dbReference>
<dbReference type="InterPro" id="IPR009937">
    <property type="entry name" value="Phage_holin_3_6"/>
</dbReference>
<name>F3YXM6_DESAF</name>
<accession>F3YXM6</accession>
<dbReference type="HOGENOM" id="CLU_136851_2_1_7"/>
<keyword evidence="1" id="KW-1133">Transmembrane helix</keyword>
<organism evidence="2 3">
    <name type="scientific">Desulfocurvibacter africanus subsp. africanus str. Walvis Bay</name>
    <dbReference type="NCBI Taxonomy" id="690850"/>
    <lineage>
        <taxon>Bacteria</taxon>
        <taxon>Pseudomonadati</taxon>
        <taxon>Thermodesulfobacteriota</taxon>
        <taxon>Desulfovibrionia</taxon>
        <taxon>Desulfovibrionales</taxon>
        <taxon>Desulfovibrionaceae</taxon>
        <taxon>Desulfocurvibacter</taxon>
    </lineage>
</organism>
<gene>
    <name evidence="2" type="ORF">Desaf_1127</name>
</gene>
<protein>
    <recommendedName>
        <fullName evidence="4">Phage holin family protein</fullName>
    </recommendedName>
</protein>
<keyword evidence="3" id="KW-1185">Reference proteome</keyword>
<dbReference type="AlphaFoldDB" id="F3YXM6"/>
<dbReference type="EMBL" id="CP003221">
    <property type="protein sequence ID" value="EGJ49470.1"/>
    <property type="molecule type" value="Genomic_DNA"/>
</dbReference>
<evidence type="ECO:0008006" key="4">
    <source>
        <dbReference type="Google" id="ProtNLM"/>
    </source>
</evidence>
<dbReference type="RefSeq" id="WP_014259278.1">
    <property type="nucleotide sequence ID" value="NC_016629.1"/>
</dbReference>
<evidence type="ECO:0000256" key="1">
    <source>
        <dbReference type="SAM" id="Phobius"/>
    </source>
</evidence>
<evidence type="ECO:0000313" key="2">
    <source>
        <dbReference type="EMBL" id="EGJ49470.1"/>
    </source>
</evidence>
<sequence length="133" mass="14556">MLHKILALVANAGDNARRGLDLGLAILHNRLRLLSLELKEEQLRFVQVLVWSMLGLGLFFMGLVLAVLAVIFLAGEEHRLMALAVCSGVLLLAGLASALIVMARLKRQPAPFAQTIAEFGKDRQWLSDRDSGV</sequence>
<feature type="transmembrane region" description="Helical" evidence="1">
    <location>
        <begin position="48"/>
        <end position="74"/>
    </location>
</feature>
<feature type="transmembrane region" description="Helical" evidence="1">
    <location>
        <begin position="80"/>
        <end position="102"/>
    </location>
</feature>
<dbReference type="Proteomes" id="UP000007844">
    <property type="component" value="Chromosome"/>
</dbReference>
<dbReference type="KEGG" id="daf:Desaf_1127"/>
<proteinExistence type="predicted"/>
<dbReference type="Pfam" id="PF07332">
    <property type="entry name" value="Phage_holin_3_6"/>
    <property type="match status" value="1"/>
</dbReference>
<keyword evidence="1" id="KW-0812">Transmembrane</keyword>
<evidence type="ECO:0000313" key="3">
    <source>
        <dbReference type="Proteomes" id="UP000007844"/>
    </source>
</evidence>
<keyword evidence="1" id="KW-0472">Membrane</keyword>
<dbReference type="STRING" id="690850.Desaf_1127"/>
<reference evidence="2 3" key="1">
    <citation type="journal article" date="2011" name="J. Bacteriol.">
        <title>Genome sequence of the mercury-methylating and pleomorphic Desulfovibrio africanus Strain Walvis Bay.</title>
        <authorList>
            <person name="Brown S.D."/>
            <person name="Wall J.D."/>
            <person name="Kucken A.M."/>
            <person name="Gilmour C.C."/>
            <person name="Podar M."/>
            <person name="Brandt C.C."/>
            <person name="Teshima H."/>
            <person name="Detter J.C."/>
            <person name="Han C.S."/>
            <person name="Land M.L."/>
            <person name="Lucas S."/>
            <person name="Han J."/>
            <person name="Pennacchio L."/>
            <person name="Nolan M."/>
            <person name="Pitluck S."/>
            <person name="Woyke T."/>
            <person name="Goodwin L."/>
            <person name="Palumbo A.V."/>
            <person name="Elias D.A."/>
        </authorList>
    </citation>
    <scope>NUCLEOTIDE SEQUENCE [LARGE SCALE GENOMIC DNA]</scope>
    <source>
        <strain evidence="2 3">Walvis Bay</strain>
    </source>
</reference>